<evidence type="ECO:0000259" key="1">
    <source>
        <dbReference type="Pfam" id="PF25597"/>
    </source>
</evidence>
<organism evidence="2 3">
    <name type="scientific">Lactuca sativa</name>
    <name type="common">Garden lettuce</name>
    <dbReference type="NCBI Taxonomy" id="4236"/>
    <lineage>
        <taxon>Eukaryota</taxon>
        <taxon>Viridiplantae</taxon>
        <taxon>Streptophyta</taxon>
        <taxon>Embryophyta</taxon>
        <taxon>Tracheophyta</taxon>
        <taxon>Spermatophyta</taxon>
        <taxon>Magnoliopsida</taxon>
        <taxon>eudicotyledons</taxon>
        <taxon>Gunneridae</taxon>
        <taxon>Pentapetalae</taxon>
        <taxon>asterids</taxon>
        <taxon>campanulids</taxon>
        <taxon>Asterales</taxon>
        <taxon>Asteraceae</taxon>
        <taxon>Cichorioideae</taxon>
        <taxon>Cichorieae</taxon>
        <taxon>Lactucinae</taxon>
        <taxon>Lactuca</taxon>
    </lineage>
</organism>
<reference evidence="2 3" key="1">
    <citation type="journal article" date="2017" name="Nat. Commun.">
        <title>Genome assembly with in vitro proximity ligation data and whole-genome triplication in lettuce.</title>
        <authorList>
            <person name="Reyes-Chin-Wo S."/>
            <person name="Wang Z."/>
            <person name="Yang X."/>
            <person name="Kozik A."/>
            <person name="Arikit S."/>
            <person name="Song C."/>
            <person name="Xia L."/>
            <person name="Froenicke L."/>
            <person name="Lavelle D.O."/>
            <person name="Truco M.J."/>
            <person name="Xia R."/>
            <person name="Zhu S."/>
            <person name="Xu C."/>
            <person name="Xu H."/>
            <person name="Xu X."/>
            <person name="Cox K."/>
            <person name="Korf I."/>
            <person name="Meyers B.C."/>
            <person name="Michelmore R.W."/>
        </authorList>
    </citation>
    <scope>NUCLEOTIDE SEQUENCE [LARGE SCALE GENOMIC DNA]</scope>
    <source>
        <strain evidence="3">cv. Salinas</strain>
        <tissue evidence="2">Seedlings</tissue>
    </source>
</reference>
<evidence type="ECO:0000313" key="3">
    <source>
        <dbReference type="Proteomes" id="UP000235145"/>
    </source>
</evidence>
<feature type="domain" description="Retroviral polymerase SH3-like" evidence="1">
    <location>
        <begin position="21"/>
        <end position="76"/>
    </location>
</feature>
<gene>
    <name evidence="2" type="ORF">LSAT_V11C300132070</name>
</gene>
<proteinExistence type="predicted"/>
<dbReference type="InterPro" id="IPR057670">
    <property type="entry name" value="SH3_retrovirus"/>
</dbReference>
<comment type="caution">
    <text evidence="2">The sequence shown here is derived from an EMBL/GenBank/DDBJ whole genome shotgun (WGS) entry which is preliminary data.</text>
</comment>
<protein>
    <recommendedName>
        <fullName evidence="1">Retroviral polymerase SH3-like domain-containing protein</fullName>
    </recommendedName>
</protein>
<keyword evidence="3" id="KW-1185">Reference proteome</keyword>
<sequence>MITNLGKETRHLLFSRVWVSVCSILNQIDQCSKFEAKAYEGVFLGYSSISKALSVFNLSRQTVEETAHATFDEDSFIHDWIDHPSYILNELTHSPLYSIPKFLPNDTEVFAPNVD</sequence>
<evidence type="ECO:0000313" key="2">
    <source>
        <dbReference type="EMBL" id="KAJ0218442.1"/>
    </source>
</evidence>
<dbReference type="AlphaFoldDB" id="A0A9R1W8T4"/>
<dbReference type="Proteomes" id="UP000235145">
    <property type="component" value="Unassembled WGS sequence"/>
</dbReference>
<name>A0A9R1W8T4_LACSA</name>
<accession>A0A9R1W8T4</accession>
<dbReference type="EMBL" id="NBSK02000003">
    <property type="protein sequence ID" value="KAJ0218442.1"/>
    <property type="molecule type" value="Genomic_DNA"/>
</dbReference>
<dbReference type="Pfam" id="PF25597">
    <property type="entry name" value="SH3_retrovirus"/>
    <property type="match status" value="1"/>
</dbReference>